<dbReference type="Proteomes" id="UP000318704">
    <property type="component" value="Chromosome"/>
</dbReference>
<evidence type="ECO:0000313" key="1">
    <source>
        <dbReference type="EMBL" id="QDT99246.1"/>
    </source>
</evidence>
<sequence>MLNSIELKEVNCMPDHLTCFTTVTYSQKFIYSSNKAVVIVIRFFFVDFIHQTTISIFEHTFE</sequence>
<evidence type="ECO:0000313" key="2">
    <source>
        <dbReference type="Proteomes" id="UP000318704"/>
    </source>
</evidence>
<gene>
    <name evidence="1" type="ORF">V144x_47570</name>
</gene>
<name>A0A517W1Y6_9PLAN</name>
<reference evidence="1 2" key="1">
    <citation type="submission" date="2019-03" db="EMBL/GenBank/DDBJ databases">
        <title>Deep-cultivation of Planctomycetes and their phenomic and genomic characterization uncovers novel biology.</title>
        <authorList>
            <person name="Wiegand S."/>
            <person name="Jogler M."/>
            <person name="Boedeker C."/>
            <person name="Pinto D."/>
            <person name="Vollmers J."/>
            <person name="Rivas-Marin E."/>
            <person name="Kohn T."/>
            <person name="Peeters S.H."/>
            <person name="Heuer A."/>
            <person name="Rast P."/>
            <person name="Oberbeckmann S."/>
            <person name="Bunk B."/>
            <person name="Jeske O."/>
            <person name="Meyerdierks A."/>
            <person name="Storesund J.E."/>
            <person name="Kallscheuer N."/>
            <person name="Luecker S."/>
            <person name="Lage O.M."/>
            <person name="Pohl T."/>
            <person name="Merkel B.J."/>
            <person name="Hornburger P."/>
            <person name="Mueller R.-W."/>
            <person name="Bruemmer F."/>
            <person name="Labrenz M."/>
            <person name="Spormann A.M."/>
            <person name="Op den Camp H."/>
            <person name="Overmann J."/>
            <person name="Amann R."/>
            <person name="Jetten M.S.M."/>
            <person name="Mascher T."/>
            <person name="Medema M.H."/>
            <person name="Devos D.P."/>
            <person name="Kaster A.-K."/>
            <person name="Ovreas L."/>
            <person name="Rohde M."/>
            <person name="Galperin M.Y."/>
            <person name="Jogler C."/>
        </authorList>
    </citation>
    <scope>NUCLEOTIDE SEQUENCE [LARGE SCALE GENOMIC DNA]</scope>
    <source>
        <strain evidence="1 2">V144</strain>
    </source>
</reference>
<proteinExistence type="predicted"/>
<dbReference type="EMBL" id="CP037920">
    <property type="protein sequence ID" value="QDT99246.1"/>
    <property type="molecule type" value="Genomic_DNA"/>
</dbReference>
<organism evidence="1 2">
    <name type="scientific">Gimesia aquarii</name>
    <dbReference type="NCBI Taxonomy" id="2527964"/>
    <lineage>
        <taxon>Bacteria</taxon>
        <taxon>Pseudomonadati</taxon>
        <taxon>Planctomycetota</taxon>
        <taxon>Planctomycetia</taxon>
        <taxon>Planctomycetales</taxon>
        <taxon>Planctomycetaceae</taxon>
        <taxon>Gimesia</taxon>
    </lineage>
</organism>
<accession>A0A517W1Y6</accession>
<protein>
    <submittedName>
        <fullName evidence="1">Uncharacterized protein</fullName>
    </submittedName>
</protein>
<dbReference type="KEGG" id="gaw:V144x_47570"/>
<dbReference type="AlphaFoldDB" id="A0A517W1Y6"/>